<dbReference type="AlphaFoldDB" id="A0A8A2VIN3"/>
<name>A0A8A2VIN3_9EURY</name>
<feature type="region of interest" description="Disordered" evidence="1">
    <location>
        <begin position="180"/>
        <end position="201"/>
    </location>
</feature>
<reference evidence="2 3" key="1">
    <citation type="submission" date="2021-03" db="EMBL/GenBank/DDBJ databases">
        <title>Haloterrigena longa sp. nov. and Haloterrigena limicola sp. nov., extremely halophilic archaea isolated from a salt lake.</title>
        <authorList>
            <person name="Henglin C."/>
        </authorList>
    </citation>
    <scope>NUCLEOTIDE SEQUENCE [LARGE SCALE GENOMIC DNA]</scope>
    <source>
        <strain evidence="2 3">KZCA68</strain>
    </source>
</reference>
<dbReference type="GeneID" id="63186639"/>
<evidence type="ECO:0000313" key="3">
    <source>
        <dbReference type="Proteomes" id="UP000663203"/>
    </source>
</evidence>
<dbReference type="EMBL" id="CP071462">
    <property type="protein sequence ID" value="QSX00326.1"/>
    <property type="molecule type" value="Genomic_DNA"/>
</dbReference>
<dbReference type="Proteomes" id="UP000663203">
    <property type="component" value="Chromosome"/>
</dbReference>
<gene>
    <name evidence="2" type="ORF">J0X25_05000</name>
</gene>
<dbReference type="KEGG" id="hakz:J0X25_05000"/>
<keyword evidence="3" id="KW-1185">Reference proteome</keyword>
<organism evidence="2 3">
    <name type="scientific">Haloterrigena alkaliphila</name>
    <dbReference type="NCBI Taxonomy" id="2816475"/>
    <lineage>
        <taxon>Archaea</taxon>
        <taxon>Methanobacteriati</taxon>
        <taxon>Methanobacteriota</taxon>
        <taxon>Stenosarchaea group</taxon>
        <taxon>Halobacteria</taxon>
        <taxon>Halobacteriales</taxon>
        <taxon>Natrialbaceae</taxon>
        <taxon>Haloterrigena</taxon>
    </lineage>
</organism>
<accession>A0A8A2VIN3</accession>
<proteinExistence type="predicted"/>
<dbReference type="RefSeq" id="WP_207290046.1">
    <property type="nucleotide sequence ID" value="NZ_CP071462.1"/>
</dbReference>
<feature type="compositionally biased region" description="Polar residues" evidence="1">
    <location>
        <begin position="192"/>
        <end position="201"/>
    </location>
</feature>
<evidence type="ECO:0000256" key="1">
    <source>
        <dbReference type="SAM" id="MobiDB-lite"/>
    </source>
</evidence>
<evidence type="ECO:0000313" key="2">
    <source>
        <dbReference type="EMBL" id="QSX00326.1"/>
    </source>
</evidence>
<sequence>MPIDRKRFVVGFLVSNVVLAGVLVGMVSAGVATAVPLSGVGTFAIAFDELEGNGFEQRSTLDSSAGCGEYPASVARIDSGTIQGLHLFKDVEMPATGNTVRVSIEADDATFRQLDQQFTHLEGDIAFDGEQTTEYDTSGEVDTMRISSSSVTIRNGEITTDSQFISQLSLDELDVELIQNPEDGGLDAPKPTCTSGTSSTA</sequence>
<protein>
    <submittedName>
        <fullName evidence="2">Uncharacterized protein</fullName>
    </submittedName>
</protein>